<protein>
    <submittedName>
        <fullName evidence="10">ATP-dependent DNA helicase DinG</fullName>
    </submittedName>
</protein>
<keyword evidence="5" id="KW-0067">ATP-binding</keyword>
<keyword evidence="6" id="KW-0408">Iron</keyword>
<dbReference type="Pfam" id="PF06733">
    <property type="entry name" value="DEAD_2"/>
    <property type="match status" value="1"/>
</dbReference>
<feature type="domain" description="Helicase ATP-binding" evidence="9">
    <location>
        <begin position="24"/>
        <end position="338"/>
    </location>
</feature>
<dbReference type="SMART" id="SM00488">
    <property type="entry name" value="DEXDc2"/>
    <property type="match status" value="1"/>
</dbReference>
<evidence type="ECO:0000313" key="10">
    <source>
        <dbReference type="EMBL" id="GAA3964330.1"/>
    </source>
</evidence>
<dbReference type="NCBIfam" id="NF008729">
    <property type="entry name" value="PRK11747.1"/>
    <property type="match status" value="1"/>
</dbReference>
<reference evidence="11" key="1">
    <citation type="journal article" date="2019" name="Int. J. Syst. Evol. Microbiol.">
        <title>The Global Catalogue of Microorganisms (GCM) 10K type strain sequencing project: providing services to taxonomists for standard genome sequencing and annotation.</title>
        <authorList>
            <consortium name="The Broad Institute Genomics Platform"/>
            <consortium name="The Broad Institute Genome Sequencing Center for Infectious Disease"/>
            <person name="Wu L."/>
            <person name="Ma J."/>
        </authorList>
    </citation>
    <scope>NUCLEOTIDE SEQUENCE [LARGE SCALE GENOMIC DNA]</scope>
    <source>
        <strain evidence="11">JCM 17555</strain>
    </source>
</reference>
<dbReference type="PANTHER" id="PTHR11472">
    <property type="entry name" value="DNA REPAIR DEAD HELICASE RAD3/XP-D SUBFAMILY MEMBER"/>
    <property type="match status" value="1"/>
</dbReference>
<organism evidence="10 11">
    <name type="scientific">Allohahella marinimesophila</name>
    <dbReference type="NCBI Taxonomy" id="1054972"/>
    <lineage>
        <taxon>Bacteria</taxon>
        <taxon>Pseudomonadati</taxon>
        <taxon>Pseudomonadota</taxon>
        <taxon>Gammaproteobacteria</taxon>
        <taxon>Oceanospirillales</taxon>
        <taxon>Hahellaceae</taxon>
        <taxon>Allohahella</taxon>
    </lineage>
</organism>
<name>A0ABP7PEM9_9GAMM</name>
<keyword evidence="2" id="KW-0547">Nucleotide-binding</keyword>
<evidence type="ECO:0000256" key="7">
    <source>
        <dbReference type="ARBA" id="ARBA00023014"/>
    </source>
</evidence>
<evidence type="ECO:0000313" key="11">
    <source>
        <dbReference type="Proteomes" id="UP001501337"/>
    </source>
</evidence>
<dbReference type="InterPro" id="IPR006555">
    <property type="entry name" value="ATP-dep_Helicase_C"/>
</dbReference>
<keyword evidence="11" id="KW-1185">Reference proteome</keyword>
<dbReference type="InterPro" id="IPR014013">
    <property type="entry name" value="Helic_SF1/SF2_ATP-bd_DinG/Rad3"/>
</dbReference>
<proteinExistence type="predicted"/>
<dbReference type="Gene3D" id="3.40.50.300">
    <property type="entry name" value="P-loop containing nucleotide triphosphate hydrolases"/>
    <property type="match status" value="2"/>
</dbReference>
<dbReference type="SUPFAM" id="SSF52540">
    <property type="entry name" value="P-loop containing nucleoside triphosphate hydrolases"/>
    <property type="match status" value="1"/>
</dbReference>
<dbReference type="InterPro" id="IPR027417">
    <property type="entry name" value="P-loop_NTPase"/>
</dbReference>
<sequence>MSTATDILSPDHYQPNETIQSGYRAYLKHHGVSGRGGQKRMIADIARYLGAIQTNADGLRTSQDAVCVVEAGTGTGKTLAYLLATIPYAVTLGKKIIIAAATVTQQQQILKGELPRLQAATAWPLQVELAKGRGRFLCLNRLELLLAGSEGLFPGLPAGPTSAGAGATNSADSELIEGFARTHYEGLLSRFTSRQWTGDIDSLDDDLPNGLWQTVITDNRSCFNRDCDFFSQCPYFRQRAQIESADIVIANQDLLLSDIRLGGGVVLPALKDSILIIDEAHQLPEKALNHFSAFAGLGSSQQQLAEMKARADAAEHLRLSDHKLGERLGDISKHAVEAGELLRELWEWQQTQAQWPEKTDRFEQQPLLQRYEAGACPETLRELAGKLSQQSDKLQAALGDILGGIAQMLDKDNIDPDDSERLQGESLAFSGDQTYVDTLQRLYHQISEIPDESSRMQRPPIAVWWTKMSQDSGDLVLHASPTHGGSYLAEQVWQNAFAAICTSATMSDGHDQSASAFRRFSDTAGLPAGSVFAVHESPFDYSEHCTLRIMNARQRPGDSASYIAELSAAIADALNFDEATLVLFSSRKQFTAVMARLEQLLEKTRFESMLSQLSAQPAQLIEAHRQRMTAGQGSVLLGMASFAEGLDLPGELLTHLIICKLPFAVPDDPVESTYSEWLQARGGKPFDEVSLPDAIIRFRQAFGRLIRTEKDQGRVTVLDSRLLTKRYGRRFIEALPRCRIQRFEPPAG</sequence>
<dbReference type="PANTHER" id="PTHR11472:SF59">
    <property type="entry name" value="ATP-DEPENDENT DNA HELICASE DING"/>
    <property type="match status" value="1"/>
</dbReference>
<dbReference type="SMART" id="SM00491">
    <property type="entry name" value="HELICc2"/>
    <property type="match status" value="1"/>
</dbReference>
<gene>
    <name evidence="10" type="primary">dinG</name>
    <name evidence="10" type="ORF">GCM10022278_22610</name>
</gene>
<comment type="caution">
    <text evidence="10">The sequence shown here is derived from an EMBL/GenBank/DDBJ whole genome shotgun (WGS) entry which is preliminary data.</text>
</comment>
<evidence type="ECO:0000256" key="6">
    <source>
        <dbReference type="ARBA" id="ARBA00023004"/>
    </source>
</evidence>
<keyword evidence="1" id="KW-0479">Metal-binding</keyword>
<dbReference type="Proteomes" id="UP001501337">
    <property type="component" value="Unassembled WGS sequence"/>
</dbReference>
<dbReference type="InterPro" id="IPR045028">
    <property type="entry name" value="DinG/Rad3-like"/>
</dbReference>
<keyword evidence="7" id="KW-0411">Iron-sulfur</keyword>
<evidence type="ECO:0000256" key="8">
    <source>
        <dbReference type="ARBA" id="ARBA00023235"/>
    </source>
</evidence>
<dbReference type="RefSeq" id="WP_344806387.1">
    <property type="nucleotide sequence ID" value="NZ_BAABBO010000010.1"/>
</dbReference>
<dbReference type="InterPro" id="IPR010614">
    <property type="entry name" value="RAD3-like_helicase_DEAD"/>
</dbReference>
<keyword evidence="8" id="KW-0413">Isomerase</keyword>
<evidence type="ECO:0000256" key="2">
    <source>
        <dbReference type="ARBA" id="ARBA00022741"/>
    </source>
</evidence>
<dbReference type="Pfam" id="PF13307">
    <property type="entry name" value="Helicase_C_2"/>
    <property type="match status" value="1"/>
</dbReference>
<dbReference type="PROSITE" id="PS51193">
    <property type="entry name" value="HELICASE_ATP_BIND_2"/>
    <property type="match status" value="1"/>
</dbReference>
<dbReference type="InterPro" id="IPR006554">
    <property type="entry name" value="Helicase-like_DEXD_c2"/>
</dbReference>
<dbReference type="EMBL" id="BAABBO010000010">
    <property type="protein sequence ID" value="GAA3964330.1"/>
    <property type="molecule type" value="Genomic_DNA"/>
</dbReference>
<dbReference type="GO" id="GO:0004386">
    <property type="term" value="F:helicase activity"/>
    <property type="evidence" value="ECO:0007669"/>
    <property type="project" value="UniProtKB-KW"/>
</dbReference>
<keyword evidence="4 10" id="KW-0347">Helicase</keyword>
<evidence type="ECO:0000256" key="5">
    <source>
        <dbReference type="ARBA" id="ARBA00022840"/>
    </source>
</evidence>
<evidence type="ECO:0000256" key="4">
    <source>
        <dbReference type="ARBA" id="ARBA00022806"/>
    </source>
</evidence>
<evidence type="ECO:0000256" key="3">
    <source>
        <dbReference type="ARBA" id="ARBA00022801"/>
    </source>
</evidence>
<accession>A0ABP7PEM9</accession>
<keyword evidence="3" id="KW-0378">Hydrolase</keyword>
<evidence type="ECO:0000256" key="1">
    <source>
        <dbReference type="ARBA" id="ARBA00022723"/>
    </source>
</evidence>
<evidence type="ECO:0000259" key="9">
    <source>
        <dbReference type="PROSITE" id="PS51193"/>
    </source>
</evidence>